<feature type="compositionally biased region" description="Low complexity" evidence="1">
    <location>
        <begin position="281"/>
        <end position="290"/>
    </location>
</feature>
<feature type="compositionally biased region" description="Polar residues" evidence="1">
    <location>
        <begin position="887"/>
        <end position="899"/>
    </location>
</feature>
<feature type="compositionally biased region" description="Acidic residues" evidence="1">
    <location>
        <begin position="954"/>
        <end position="964"/>
    </location>
</feature>
<feature type="compositionally biased region" description="Low complexity" evidence="1">
    <location>
        <begin position="860"/>
        <end position="875"/>
    </location>
</feature>
<reference evidence="2 3" key="1">
    <citation type="submission" date="2015-04" db="EMBL/GenBank/DDBJ databases">
        <title>Complete genome sequence of Schizopora paradoxa KUC8140, a cosmopolitan wood degrader in East Asia.</title>
        <authorList>
            <consortium name="DOE Joint Genome Institute"/>
            <person name="Min B."/>
            <person name="Park H."/>
            <person name="Jang Y."/>
            <person name="Kim J.-J."/>
            <person name="Kim K.H."/>
            <person name="Pangilinan J."/>
            <person name="Lipzen A."/>
            <person name="Riley R."/>
            <person name="Grigoriev I.V."/>
            <person name="Spatafora J.W."/>
            <person name="Choi I.-G."/>
        </authorList>
    </citation>
    <scope>NUCLEOTIDE SEQUENCE [LARGE SCALE GENOMIC DNA]</scope>
    <source>
        <strain evidence="2 3">KUC8140</strain>
    </source>
</reference>
<evidence type="ECO:0000313" key="2">
    <source>
        <dbReference type="EMBL" id="KLO20183.1"/>
    </source>
</evidence>
<proteinExistence type="predicted"/>
<feature type="compositionally biased region" description="Basic and acidic residues" evidence="1">
    <location>
        <begin position="912"/>
        <end position="937"/>
    </location>
</feature>
<feature type="compositionally biased region" description="Acidic residues" evidence="1">
    <location>
        <begin position="333"/>
        <end position="349"/>
    </location>
</feature>
<feature type="compositionally biased region" description="Low complexity" evidence="1">
    <location>
        <begin position="162"/>
        <end position="175"/>
    </location>
</feature>
<feature type="compositionally biased region" description="Polar residues" evidence="1">
    <location>
        <begin position="14"/>
        <end position="28"/>
    </location>
</feature>
<feature type="compositionally biased region" description="Polar residues" evidence="1">
    <location>
        <begin position="471"/>
        <end position="485"/>
    </location>
</feature>
<feature type="compositionally biased region" description="Low complexity" evidence="1">
    <location>
        <begin position="222"/>
        <end position="243"/>
    </location>
</feature>
<dbReference type="EMBL" id="KQ085883">
    <property type="protein sequence ID" value="KLO20183.1"/>
    <property type="molecule type" value="Genomic_DNA"/>
</dbReference>
<gene>
    <name evidence="2" type="ORF">SCHPADRAFT_884919</name>
</gene>
<feature type="compositionally biased region" description="Low complexity" evidence="1">
    <location>
        <begin position="625"/>
        <end position="640"/>
    </location>
</feature>
<dbReference type="Proteomes" id="UP000053477">
    <property type="component" value="Unassembled WGS sequence"/>
</dbReference>
<feature type="compositionally biased region" description="Polar residues" evidence="1">
    <location>
        <begin position="518"/>
        <end position="530"/>
    </location>
</feature>
<dbReference type="OrthoDB" id="2687738at2759"/>
<feature type="compositionally biased region" description="Low complexity" evidence="1">
    <location>
        <begin position="133"/>
        <end position="146"/>
    </location>
</feature>
<dbReference type="STRING" id="27342.A0A0H2SEM8"/>
<evidence type="ECO:0000313" key="3">
    <source>
        <dbReference type="Proteomes" id="UP000053477"/>
    </source>
</evidence>
<feature type="compositionally biased region" description="Polar residues" evidence="1">
    <location>
        <begin position="1172"/>
        <end position="1181"/>
    </location>
</feature>
<feature type="compositionally biased region" description="Polar residues" evidence="1">
    <location>
        <begin position="665"/>
        <end position="676"/>
    </location>
</feature>
<name>A0A0H2SEM8_9AGAM</name>
<feature type="compositionally biased region" description="Basic and acidic residues" evidence="1">
    <location>
        <begin position="687"/>
        <end position="705"/>
    </location>
</feature>
<keyword evidence="3" id="KW-1185">Reference proteome</keyword>
<feature type="compositionally biased region" description="Polar residues" evidence="1">
    <location>
        <begin position="424"/>
        <end position="439"/>
    </location>
</feature>
<feature type="compositionally biased region" description="Low complexity" evidence="1">
    <location>
        <begin position="735"/>
        <end position="754"/>
    </location>
</feature>
<feature type="compositionally biased region" description="Polar residues" evidence="1">
    <location>
        <begin position="383"/>
        <end position="402"/>
    </location>
</feature>
<feature type="region of interest" description="Disordered" evidence="1">
    <location>
        <begin position="1172"/>
        <end position="1246"/>
    </location>
</feature>
<dbReference type="InParanoid" id="A0A0H2SEM8"/>
<feature type="region of interest" description="Disordered" evidence="1">
    <location>
        <begin position="109"/>
        <end position="973"/>
    </location>
</feature>
<feature type="compositionally biased region" description="Acidic residues" evidence="1">
    <location>
        <begin position="489"/>
        <end position="503"/>
    </location>
</feature>
<sequence length="1246" mass="131466">MPLLGFFKRDRSKSSGASSLNTSRTSIVSRDDDADHADADYVLPPIDEIFPTLTNGNASQASFASASSSRIKLPFRNKLANGSSTPLSMSFDSKTSIDFSTTRSSIDVSSINSTVTPRSRPSMSSVFPSMHEVSTPPSSTRSVPASQTQRRPEPIPLQKEQSASASKASGGFFSWARERKKSKPSKPKGEEMVPDAPLPPLSADSFHLMSFRHVVPEPSPSPSSRSVAQSSSVQSPPNSFVSPTPRPRGGSMASDTSQRISVAAFREAQARRSSTNLNRESPSPSIRPISLADPSGSATDLRPPRPPRAARPAASPARNQRSQSTYSIAVSSSDDDQQSSEDEDSDSDDQSPSRSRSRLSRQRTITKQTYNRARSDLGHGSSKFASSNRGAHHQQTTSTQSEIGHGAPAPRVASPFRTGPPPSSFQKKASTATVGTRSHSVYKRERGSYSTSELTPSAAAARASVAAAANQRDSVATLRQSTVAGSDSSDSESSEESSDDDDAPLSTLVNPKRPGSALSHSSRGGAQQQRKPLIDLNSKYNPLTGKPINGAVNGTEGEKKSGHLRPLLISPTDINNRLSRLTAEAGLGNYRKSSASKSEDNLGRGSGTASPQPLVESPRSILDNSSPSTSSPSVQKTSPVDADTQTSRAMSPKKERKSSLPPTSPTSFMSATSASPTIPGHEAQNLDDDKPLRPIPIKERHEHHGGFRVVSRPRKSPSLGSPVLTSTSPTEPQRSSELSQQSTSSLSLASGSSKESPKPTTTKYPPRSSSFMVTSRPLSGGSSDLNISTQSQTSNSKSMNSPNGMSNSRTSPIQTTVQHTIAQAKRRESPASSTGGSSNGKAPLTPMDGSSDYFSPDVRGSGSSPSGSSIGGPPSAMKGGRGHVKRSSVTFQEPSNPSSVLERCRKTSLPSSKKDDDLSLEAVEARRKERRRGEAKAAIELGNVINGPGPKLSDDDDDDADEPESGTMGPRMSMFNQNMNPSMGMNMNFAGPQMNMNWQQQQRLQVPQAVPGMLSPQQFMIPPPQMGMAADPAFLAAHQQAMMIAKQAYQYAVAQQAMAAAADEWERGSNIGGYAPSAISGGSGMNFGMGGMSSMGMGGWPNGGSMFPSAPRSMYAGSDFGGPTSQAGWGTASVYGESFGPSLATSTPRRTRAQLGLGSGVAARDSVAFPSTFQRSESAGNISEKLGSASSRPARPPARPRTNTAPSKAPLPSQHRNSAAIREQLAPPVQSFGGGRKPPSSWKNSS</sequence>
<organism evidence="2 3">
    <name type="scientific">Schizopora paradoxa</name>
    <dbReference type="NCBI Taxonomy" id="27342"/>
    <lineage>
        <taxon>Eukaryota</taxon>
        <taxon>Fungi</taxon>
        <taxon>Dikarya</taxon>
        <taxon>Basidiomycota</taxon>
        <taxon>Agaricomycotina</taxon>
        <taxon>Agaricomycetes</taxon>
        <taxon>Hymenochaetales</taxon>
        <taxon>Schizoporaceae</taxon>
        <taxon>Schizopora</taxon>
    </lineage>
</organism>
<feature type="compositionally biased region" description="Polar residues" evidence="1">
    <location>
        <begin position="830"/>
        <end position="840"/>
    </location>
</feature>
<feature type="compositionally biased region" description="Low complexity" evidence="1">
    <location>
        <begin position="457"/>
        <end position="469"/>
    </location>
</feature>
<dbReference type="AlphaFoldDB" id="A0A0H2SEM8"/>
<feature type="compositionally biased region" description="Polar residues" evidence="1">
    <location>
        <begin position="109"/>
        <end position="127"/>
    </location>
</feature>
<feature type="compositionally biased region" description="Polar residues" evidence="1">
    <location>
        <begin position="758"/>
        <end position="821"/>
    </location>
</feature>
<accession>A0A0H2SEM8</accession>
<feature type="compositionally biased region" description="Polar residues" evidence="1">
    <location>
        <begin position="723"/>
        <end position="733"/>
    </location>
</feature>
<feature type="region of interest" description="Disordered" evidence="1">
    <location>
        <begin position="1"/>
        <end position="34"/>
    </location>
</feature>
<protein>
    <submittedName>
        <fullName evidence="2">Uncharacterized protein</fullName>
    </submittedName>
</protein>
<feature type="compositionally biased region" description="Polar residues" evidence="1">
    <location>
        <begin position="271"/>
        <end position="280"/>
    </location>
</feature>
<evidence type="ECO:0000256" key="1">
    <source>
        <dbReference type="SAM" id="MobiDB-lite"/>
    </source>
</evidence>
<feature type="compositionally biased region" description="Polar residues" evidence="1">
    <location>
        <begin position="319"/>
        <end position="330"/>
    </location>
</feature>